<dbReference type="EMBL" id="VOFY01000019">
    <property type="protein sequence ID" value="KAA8582530.1"/>
    <property type="molecule type" value="Genomic_DNA"/>
</dbReference>
<dbReference type="AlphaFoldDB" id="A0A5J5CQ90"/>
<proteinExistence type="predicted"/>
<dbReference type="Pfam" id="PF12775">
    <property type="entry name" value="AAA_7"/>
    <property type="match status" value="1"/>
</dbReference>
<organism evidence="1 2">
    <name type="scientific">Etheostoma spectabile</name>
    <name type="common">orangethroat darter</name>
    <dbReference type="NCBI Taxonomy" id="54343"/>
    <lineage>
        <taxon>Eukaryota</taxon>
        <taxon>Metazoa</taxon>
        <taxon>Chordata</taxon>
        <taxon>Craniata</taxon>
        <taxon>Vertebrata</taxon>
        <taxon>Euteleostomi</taxon>
        <taxon>Actinopterygii</taxon>
        <taxon>Neopterygii</taxon>
        <taxon>Teleostei</taxon>
        <taxon>Neoteleostei</taxon>
        <taxon>Acanthomorphata</taxon>
        <taxon>Eupercaria</taxon>
        <taxon>Perciformes</taxon>
        <taxon>Percoidei</taxon>
        <taxon>Percidae</taxon>
        <taxon>Etheostomatinae</taxon>
        <taxon>Etheostoma</taxon>
    </lineage>
</organism>
<keyword evidence="2" id="KW-1185">Reference proteome</keyword>
<name>A0A5J5CQ90_9PERO</name>
<gene>
    <name evidence="1" type="ORF">FQN60_006201</name>
</gene>
<dbReference type="InterPro" id="IPR027417">
    <property type="entry name" value="P-loop_NTPase"/>
</dbReference>
<dbReference type="Gene3D" id="3.40.50.300">
    <property type="entry name" value="P-loop containing nucleotide triphosphate hydrolases"/>
    <property type="match status" value="1"/>
</dbReference>
<protein>
    <submittedName>
        <fullName evidence="1">Uncharacterized protein</fullName>
    </submittedName>
</protein>
<sequence length="115" mass="12915">MNLFGFPFVSPTTVQITSKNNQVTVESHKEKRTKDVLVPAGRKHQLCCLDDLNTPAPDHFGSRPPLDYGFCFDNHAGVPKQAALLYHDQPKATPDFPNTNNIILRLDPLVLQYEV</sequence>
<dbReference type="Proteomes" id="UP000327493">
    <property type="component" value="Chromosome 19"/>
</dbReference>
<evidence type="ECO:0000313" key="2">
    <source>
        <dbReference type="Proteomes" id="UP000327493"/>
    </source>
</evidence>
<reference evidence="1 2" key="1">
    <citation type="submission" date="2019-08" db="EMBL/GenBank/DDBJ databases">
        <title>A chromosome-level genome assembly, high-density linkage maps, and genome scans reveal the genomic architecture of hybrid incompatibilities underlying speciation via character displacement in darters (Percidae: Etheostominae).</title>
        <authorList>
            <person name="Moran R.L."/>
            <person name="Catchen J.M."/>
            <person name="Fuller R.C."/>
        </authorList>
    </citation>
    <scope>NUCLEOTIDE SEQUENCE [LARGE SCALE GENOMIC DNA]</scope>
    <source>
        <strain evidence="1">EspeVRDwgs_2016</strain>
        <tissue evidence="1">Muscle</tissue>
    </source>
</reference>
<evidence type="ECO:0000313" key="1">
    <source>
        <dbReference type="EMBL" id="KAA8582530.1"/>
    </source>
</evidence>
<accession>A0A5J5CQ90</accession>
<comment type="caution">
    <text evidence="1">The sequence shown here is derived from an EMBL/GenBank/DDBJ whole genome shotgun (WGS) entry which is preliminary data.</text>
</comment>